<dbReference type="InterPro" id="IPR002696">
    <property type="entry name" value="Membr_insert_effic_factor_YidD"/>
</dbReference>
<dbReference type="Pfam" id="PF01809">
    <property type="entry name" value="YidD"/>
    <property type="match status" value="1"/>
</dbReference>
<dbReference type="NCBIfam" id="TIGR00278">
    <property type="entry name" value="membrane protein insertion efficiency factor YidD"/>
    <property type="match status" value="1"/>
</dbReference>
<keyword evidence="1" id="KW-1003">Cell membrane</keyword>
<dbReference type="EMBL" id="JADIMP010000053">
    <property type="protein sequence ID" value="MBO8441441.1"/>
    <property type="molecule type" value="Genomic_DNA"/>
</dbReference>
<comment type="subcellular location">
    <subcellularLocation>
        <location evidence="1">Cell membrane</location>
        <topology evidence="1">Peripheral membrane protein</topology>
        <orientation evidence="1">Cytoplasmic side</orientation>
    </subcellularLocation>
</comment>
<evidence type="ECO:0000313" key="3">
    <source>
        <dbReference type="Proteomes" id="UP000823614"/>
    </source>
</evidence>
<gene>
    <name evidence="2" type="primary">yidD</name>
    <name evidence="2" type="ORF">IAA89_03220</name>
</gene>
<reference evidence="2" key="2">
    <citation type="journal article" date="2021" name="PeerJ">
        <title>Extensive microbial diversity within the chicken gut microbiome revealed by metagenomics and culture.</title>
        <authorList>
            <person name="Gilroy R."/>
            <person name="Ravi A."/>
            <person name="Getino M."/>
            <person name="Pursley I."/>
            <person name="Horton D.L."/>
            <person name="Alikhan N.F."/>
            <person name="Baker D."/>
            <person name="Gharbi K."/>
            <person name="Hall N."/>
            <person name="Watson M."/>
            <person name="Adriaenssens E.M."/>
            <person name="Foster-Nyarko E."/>
            <person name="Jarju S."/>
            <person name="Secka A."/>
            <person name="Antonio M."/>
            <person name="Oren A."/>
            <person name="Chaudhuri R.R."/>
            <person name="La Ragione R."/>
            <person name="Hildebrand F."/>
            <person name="Pallen M.J."/>
        </authorList>
    </citation>
    <scope>NUCLEOTIDE SEQUENCE</scope>
    <source>
        <strain evidence="2">C6-149</strain>
    </source>
</reference>
<accession>A0A9D9E5B2</accession>
<sequence length="94" mass="11015">MKKLLINIVKLYQHYISPLFPPTCRYYPTCSNYMIQAISEHGIILGLLMGFFRILRCNPFVKGGYDPVPDHFSIFRNKDAKLDPVVENFFKKEN</sequence>
<dbReference type="GO" id="GO:0005886">
    <property type="term" value="C:plasma membrane"/>
    <property type="evidence" value="ECO:0007669"/>
    <property type="project" value="UniProtKB-SubCell"/>
</dbReference>
<dbReference type="PANTHER" id="PTHR33383:SF1">
    <property type="entry name" value="MEMBRANE PROTEIN INSERTION EFFICIENCY FACTOR-RELATED"/>
    <property type="match status" value="1"/>
</dbReference>
<dbReference type="AlphaFoldDB" id="A0A9D9E5B2"/>
<dbReference type="Proteomes" id="UP000823614">
    <property type="component" value="Unassembled WGS sequence"/>
</dbReference>
<comment type="caution">
    <text evidence="2">The sequence shown here is derived from an EMBL/GenBank/DDBJ whole genome shotgun (WGS) entry which is preliminary data.</text>
</comment>
<dbReference type="SMART" id="SM01234">
    <property type="entry name" value="Haemolytic"/>
    <property type="match status" value="1"/>
</dbReference>
<dbReference type="PANTHER" id="PTHR33383">
    <property type="entry name" value="MEMBRANE PROTEIN INSERTION EFFICIENCY FACTOR-RELATED"/>
    <property type="match status" value="1"/>
</dbReference>
<reference evidence="2" key="1">
    <citation type="submission" date="2020-10" db="EMBL/GenBank/DDBJ databases">
        <authorList>
            <person name="Gilroy R."/>
        </authorList>
    </citation>
    <scope>NUCLEOTIDE SEQUENCE</scope>
    <source>
        <strain evidence="2">C6-149</strain>
    </source>
</reference>
<comment type="function">
    <text evidence="1">Could be involved in insertion of integral membrane proteins into the membrane.</text>
</comment>
<evidence type="ECO:0000256" key="1">
    <source>
        <dbReference type="HAMAP-Rule" id="MF_00386"/>
    </source>
</evidence>
<dbReference type="HAMAP" id="MF_00386">
    <property type="entry name" value="UPF0161_YidD"/>
    <property type="match status" value="1"/>
</dbReference>
<organism evidence="2 3">
    <name type="scientific">Candidatus Gallilactobacillus intestinavium</name>
    <dbReference type="NCBI Taxonomy" id="2840838"/>
    <lineage>
        <taxon>Bacteria</taxon>
        <taxon>Bacillati</taxon>
        <taxon>Bacillota</taxon>
        <taxon>Bacilli</taxon>
        <taxon>Lactobacillales</taxon>
        <taxon>Lactobacillaceae</taxon>
        <taxon>Lactobacillaceae incertae sedis</taxon>
        <taxon>Candidatus Gallilactobacillus</taxon>
    </lineage>
</organism>
<keyword evidence="1" id="KW-0472">Membrane</keyword>
<name>A0A9D9E5B2_9LACO</name>
<protein>
    <recommendedName>
        <fullName evidence="1">Putative membrane protein insertion efficiency factor</fullName>
    </recommendedName>
</protein>
<evidence type="ECO:0000313" key="2">
    <source>
        <dbReference type="EMBL" id="MBO8441441.1"/>
    </source>
</evidence>
<comment type="similarity">
    <text evidence="1">Belongs to the UPF0161 family.</text>
</comment>
<proteinExistence type="inferred from homology"/>